<sequence length="84" mass="8420">MGLIVLLAVGAVLGWLASIVTRSDDARAIVLHVIVGIAGALLFGSLVSSESLLVGISATTLLAAAVGASVLLAILAFARLRLAR</sequence>
<keyword evidence="5 7" id="KW-1133">Transmembrane helix</keyword>
<dbReference type="AlphaFoldDB" id="A0A1B2A9M9"/>
<dbReference type="RefSeq" id="WP_067681837.1">
    <property type="nucleotide sequence ID" value="NZ_CP016591.1"/>
</dbReference>
<dbReference type="PANTHER" id="PTHR33884">
    <property type="entry name" value="UPF0410 PROTEIN YMGE"/>
    <property type="match status" value="1"/>
</dbReference>
<dbReference type="EMBL" id="CP016591">
    <property type="protein sequence ID" value="ANY18859.1"/>
    <property type="molecule type" value="Genomic_DNA"/>
</dbReference>
<gene>
    <name evidence="8" type="ORF">A6F68_00324</name>
</gene>
<keyword evidence="9" id="KW-1185">Reference proteome</keyword>
<evidence type="ECO:0000256" key="1">
    <source>
        <dbReference type="ARBA" id="ARBA00004651"/>
    </source>
</evidence>
<feature type="transmembrane region" description="Helical" evidence="7">
    <location>
        <begin position="54"/>
        <end position="78"/>
    </location>
</feature>
<evidence type="ECO:0000256" key="3">
    <source>
        <dbReference type="ARBA" id="ARBA00022475"/>
    </source>
</evidence>
<protein>
    <recommendedName>
        <fullName evidence="10">Transglycosylase associated protein</fullName>
    </recommendedName>
</protein>
<dbReference type="Proteomes" id="UP000092932">
    <property type="component" value="Chromosome"/>
</dbReference>
<keyword evidence="6 7" id="KW-0472">Membrane</keyword>
<keyword evidence="4 7" id="KW-0812">Transmembrane</keyword>
<evidence type="ECO:0000256" key="2">
    <source>
        <dbReference type="ARBA" id="ARBA00011006"/>
    </source>
</evidence>
<reference evidence="8 9" key="1">
    <citation type="submission" date="2016-07" db="EMBL/GenBank/DDBJ databases">
        <title>Complete genome sequence of Altererythrobacter dongtanensis KCTC 22672, a type strain with esterase isolated from tidal flat.</title>
        <authorList>
            <person name="Cheng H."/>
            <person name="Wu Y.-H."/>
            <person name="Zhou P."/>
            <person name="Huo Y.-Y."/>
            <person name="Wang C.-S."/>
            <person name="Xu X.-W."/>
        </authorList>
    </citation>
    <scope>NUCLEOTIDE SEQUENCE [LARGE SCALE GENOMIC DNA]</scope>
    <source>
        <strain evidence="8 9">KCTC 22672</strain>
    </source>
</reference>
<organism evidence="8 9">
    <name type="scientific">Tsuneonella dongtanensis</name>
    <dbReference type="NCBI Taxonomy" id="692370"/>
    <lineage>
        <taxon>Bacteria</taxon>
        <taxon>Pseudomonadati</taxon>
        <taxon>Pseudomonadota</taxon>
        <taxon>Alphaproteobacteria</taxon>
        <taxon>Sphingomonadales</taxon>
        <taxon>Erythrobacteraceae</taxon>
        <taxon>Tsuneonella</taxon>
    </lineage>
</organism>
<name>A0A1B2A9M9_9SPHN</name>
<accession>A0A1B2A9M9</accession>
<proteinExistence type="inferred from homology"/>
<evidence type="ECO:0000313" key="8">
    <source>
        <dbReference type="EMBL" id="ANY18859.1"/>
    </source>
</evidence>
<comment type="similarity">
    <text evidence="2">Belongs to the UPF0410 family.</text>
</comment>
<dbReference type="KEGG" id="ado:A6F68_00324"/>
<evidence type="ECO:0008006" key="10">
    <source>
        <dbReference type="Google" id="ProtNLM"/>
    </source>
</evidence>
<evidence type="ECO:0000256" key="4">
    <source>
        <dbReference type="ARBA" id="ARBA00022692"/>
    </source>
</evidence>
<evidence type="ECO:0000256" key="5">
    <source>
        <dbReference type="ARBA" id="ARBA00022989"/>
    </source>
</evidence>
<evidence type="ECO:0000256" key="6">
    <source>
        <dbReference type="ARBA" id="ARBA00023136"/>
    </source>
</evidence>
<dbReference type="STRING" id="692370.A6F68_00324"/>
<keyword evidence="3" id="KW-1003">Cell membrane</keyword>
<evidence type="ECO:0000256" key="7">
    <source>
        <dbReference type="SAM" id="Phobius"/>
    </source>
</evidence>
<comment type="subcellular location">
    <subcellularLocation>
        <location evidence="1">Cell membrane</location>
        <topology evidence="1">Multi-pass membrane protein</topology>
    </subcellularLocation>
</comment>
<dbReference type="PANTHER" id="PTHR33884:SF3">
    <property type="entry name" value="UPF0410 PROTEIN YMGE"/>
    <property type="match status" value="1"/>
</dbReference>
<feature type="transmembrane region" description="Helical" evidence="7">
    <location>
        <begin position="28"/>
        <end position="47"/>
    </location>
</feature>
<evidence type="ECO:0000313" key="9">
    <source>
        <dbReference type="Proteomes" id="UP000092932"/>
    </source>
</evidence>
<dbReference type="InterPro" id="IPR007341">
    <property type="entry name" value="Transgly_assoc"/>
</dbReference>
<dbReference type="GO" id="GO:0005886">
    <property type="term" value="C:plasma membrane"/>
    <property type="evidence" value="ECO:0007669"/>
    <property type="project" value="UniProtKB-SubCell"/>
</dbReference>